<feature type="region of interest" description="Disordered" evidence="1">
    <location>
        <begin position="182"/>
        <end position="202"/>
    </location>
</feature>
<comment type="caution">
    <text evidence="3">The sequence shown here is derived from an EMBL/GenBank/DDBJ whole genome shotgun (WGS) entry which is preliminary data.</text>
</comment>
<accession>A0AAV9K1C9</accession>
<dbReference type="InterPro" id="IPR002156">
    <property type="entry name" value="RNaseH_domain"/>
</dbReference>
<gene>
    <name evidence="3" type="ORF">R3W88_033268</name>
</gene>
<sequence>MSQQSMIMEVNRNLFLMAKWTRPGMGVYKCNTDGSSKDNLNISTTAFCVRNDRGELVVAQARKLDICTALEAEVQAFKEGLTYCLNHHYIPLIMETDSLIIKKILDGIWEVPWNISGEIRALKRDLKFIDATVVHTYREGNKLADFLSNVVANVAGPQLIQFNNFQELPIQTKTIMNMDKASTPNFRTKKGQNNNTDTSHRD</sequence>
<evidence type="ECO:0000256" key="1">
    <source>
        <dbReference type="SAM" id="MobiDB-lite"/>
    </source>
</evidence>
<dbReference type="SUPFAM" id="SSF53098">
    <property type="entry name" value="Ribonuclease H-like"/>
    <property type="match status" value="1"/>
</dbReference>
<dbReference type="EMBL" id="JAWPEI010000026">
    <property type="protein sequence ID" value="KAK4707129.1"/>
    <property type="molecule type" value="Genomic_DNA"/>
</dbReference>
<evidence type="ECO:0000313" key="4">
    <source>
        <dbReference type="Proteomes" id="UP001311915"/>
    </source>
</evidence>
<dbReference type="CDD" id="cd06222">
    <property type="entry name" value="RNase_H_like"/>
    <property type="match status" value="1"/>
</dbReference>
<evidence type="ECO:0000313" key="3">
    <source>
        <dbReference type="EMBL" id="KAK4707129.1"/>
    </source>
</evidence>
<name>A0AAV9K1C9_9SOLN</name>
<dbReference type="InterPro" id="IPR044730">
    <property type="entry name" value="RNase_H-like_dom_plant"/>
</dbReference>
<feature type="domain" description="RNase H type-1" evidence="2">
    <location>
        <begin position="31"/>
        <end position="149"/>
    </location>
</feature>
<protein>
    <recommendedName>
        <fullName evidence="2">RNase H type-1 domain-containing protein</fullName>
    </recommendedName>
</protein>
<dbReference type="InterPro" id="IPR053151">
    <property type="entry name" value="RNase_H-like"/>
</dbReference>
<dbReference type="Pfam" id="PF13456">
    <property type="entry name" value="RVT_3"/>
    <property type="match status" value="1"/>
</dbReference>
<dbReference type="InterPro" id="IPR012337">
    <property type="entry name" value="RNaseH-like_sf"/>
</dbReference>
<dbReference type="Gene3D" id="3.30.420.10">
    <property type="entry name" value="Ribonuclease H-like superfamily/Ribonuclease H"/>
    <property type="match status" value="1"/>
</dbReference>
<dbReference type="PANTHER" id="PTHR47723">
    <property type="entry name" value="OS05G0353850 PROTEIN"/>
    <property type="match status" value="1"/>
</dbReference>
<evidence type="ECO:0000259" key="2">
    <source>
        <dbReference type="Pfam" id="PF13456"/>
    </source>
</evidence>
<dbReference type="Proteomes" id="UP001311915">
    <property type="component" value="Unassembled WGS sequence"/>
</dbReference>
<dbReference type="PANTHER" id="PTHR47723:SF24">
    <property type="entry name" value="RNASE H TYPE-1 DOMAIN-CONTAINING PROTEIN"/>
    <property type="match status" value="1"/>
</dbReference>
<dbReference type="InterPro" id="IPR036397">
    <property type="entry name" value="RNaseH_sf"/>
</dbReference>
<dbReference type="AlphaFoldDB" id="A0AAV9K1C9"/>
<reference evidence="3 4" key="1">
    <citation type="submission" date="2023-10" db="EMBL/GenBank/DDBJ databases">
        <title>Genome-Wide Identification Analysis in wild type Solanum Pinnatisectum Reveals Some Genes Defensing Phytophthora Infestans.</title>
        <authorList>
            <person name="Sun C."/>
        </authorList>
    </citation>
    <scope>NUCLEOTIDE SEQUENCE [LARGE SCALE GENOMIC DNA]</scope>
    <source>
        <strain evidence="3">LQN</strain>
        <tissue evidence="3">Leaf</tissue>
    </source>
</reference>
<keyword evidence="4" id="KW-1185">Reference proteome</keyword>
<dbReference type="GO" id="GO:0003676">
    <property type="term" value="F:nucleic acid binding"/>
    <property type="evidence" value="ECO:0007669"/>
    <property type="project" value="InterPro"/>
</dbReference>
<dbReference type="GO" id="GO:0004523">
    <property type="term" value="F:RNA-DNA hybrid ribonuclease activity"/>
    <property type="evidence" value="ECO:0007669"/>
    <property type="project" value="InterPro"/>
</dbReference>
<proteinExistence type="predicted"/>
<organism evidence="3 4">
    <name type="scientific">Solanum pinnatisectum</name>
    <name type="common">tansyleaf nightshade</name>
    <dbReference type="NCBI Taxonomy" id="50273"/>
    <lineage>
        <taxon>Eukaryota</taxon>
        <taxon>Viridiplantae</taxon>
        <taxon>Streptophyta</taxon>
        <taxon>Embryophyta</taxon>
        <taxon>Tracheophyta</taxon>
        <taxon>Spermatophyta</taxon>
        <taxon>Magnoliopsida</taxon>
        <taxon>eudicotyledons</taxon>
        <taxon>Gunneridae</taxon>
        <taxon>Pentapetalae</taxon>
        <taxon>asterids</taxon>
        <taxon>lamiids</taxon>
        <taxon>Solanales</taxon>
        <taxon>Solanaceae</taxon>
        <taxon>Solanoideae</taxon>
        <taxon>Solaneae</taxon>
        <taxon>Solanum</taxon>
    </lineage>
</organism>